<keyword evidence="3" id="KW-0053">Apoptosis</keyword>
<dbReference type="OrthoDB" id="5946974at2759"/>
<evidence type="ECO:0000313" key="10">
    <source>
        <dbReference type="EMBL" id="PIO69047.1"/>
    </source>
</evidence>
<proteinExistence type="inferred from homology"/>
<evidence type="ECO:0000259" key="9">
    <source>
        <dbReference type="Pfam" id="PF16019"/>
    </source>
</evidence>
<evidence type="ECO:0000256" key="3">
    <source>
        <dbReference type="ARBA" id="ARBA00022703"/>
    </source>
</evidence>
<sequence length="223" mass="25068">MVDKHFTKRQFPLWFGRRPELTLTHDGEDDGMESLESIRKSRLLCGCQCENGICNPETCQCAAEGIVCQVDGVDEFGSSHPCSCTSANCRNPEGRIEFDVLNVKNHCRMTILRTKHAEQSMLLMFFQGLYDSPQRIRFNSEGEPQSAAQMCVLPNKNAAVQQVQQEISSTMDDPPTRKFPVTPVYKRSKQKRGLRVELAVGADPVEVDKVKFPSLLKDSPEEA</sequence>
<evidence type="ECO:0000256" key="2">
    <source>
        <dbReference type="ARBA" id="ARBA00008548"/>
    </source>
</evidence>
<keyword evidence="6" id="KW-0010">Activator</keyword>
<evidence type="ECO:0000256" key="8">
    <source>
        <dbReference type="ARBA" id="ARBA00023242"/>
    </source>
</evidence>
<evidence type="ECO:0000256" key="4">
    <source>
        <dbReference type="ARBA" id="ARBA00023015"/>
    </source>
</evidence>
<feature type="domain" description="Cysteine/serine-rich nuclear protein N-terminal" evidence="9">
    <location>
        <begin position="33"/>
        <end position="115"/>
    </location>
</feature>
<dbReference type="AlphaFoldDB" id="A0A2G9UFM9"/>
<keyword evidence="5" id="KW-0238">DNA-binding</keyword>
<keyword evidence="4" id="KW-0805">Transcription regulation</keyword>
<dbReference type="PANTHER" id="PTHR13580:SF9">
    <property type="entry name" value="AXIN1 UP-REGULATED 1, ISOFORM A"/>
    <property type="match status" value="1"/>
</dbReference>
<dbReference type="Proteomes" id="UP000230423">
    <property type="component" value="Unassembled WGS sequence"/>
</dbReference>
<reference evidence="10 11" key="1">
    <citation type="submission" date="2015-09" db="EMBL/GenBank/DDBJ databases">
        <title>Draft genome of the parasitic nematode Teladorsagia circumcincta isolate WARC Sus (inbred).</title>
        <authorList>
            <person name="Mitreva M."/>
        </authorList>
    </citation>
    <scope>NUCLEOTIDE SEQUENCE [LARGE SCALE GENOMIC DNA]</scope>
    <source>
        <strain evidence="10 11">S</strain>
    </source>
</reference>
<protein>
    <recommendedName>
        <fullName evidence="9">Cysteine/serine-rich nuclear protein N-terminal domain-containing protein</fullName>
    </recommendedName>
</protein>
<dbReference type="PRINTS" id="PR02031">
    <property type="entry name" value="CYSSERRICHNP"/>
</dbReference>
<keyword evidence="7" id="KW-0804">Transcription</keyword>
<accession>A0A2G9UFM9</accession>
<dbReference type="GO" id="GO:0005634">
    <property type="term" value="C:nucleus"/>
    <property type="evidence" value="ECO:0007669"/>
    <property type="project" value="UniProtKB-SubCell"/>
</dbReference>
<dbReference type="InterPro" id="IPR031972">
    <property type="entry name" value="CSRNP_N"/>
</dbReference>
<evidence type="ECO:0000256" key="7">
    <source>
        <dbReference type="ARBA" id="ARBA00023163"/>
    </source>
</evidence>
<evidence type="ECO:0000256" key="1">
    <source>
        <dbReference type="ARBA" id="ARBA00004123"/>
    </source>
</evidence>
<evidence type="ECO:0000256" key="5">
    <source>
        <dbReference type="ARBA" id="ARBA00023125"/>
    </source>
</evidence>
<dbReference type="GO" id="GO:0043565">
    <property type="term" value="F:sequence-specific DNA binding"/>
    <property type="evidence" value="ECO:0007669"/>
    <property type="project" value="TreeGrafter"/>
</dbReference>
<evidence type="ECO:0000256" key="6">
    <source>
        <dbReference type="ARBA" id="ARBA00023159"/>
    </source>
</evidence>
<dbReference type="Pfam" id="PF16019">
    <property type="entry name" value="CSRNP_N"/>
    <property type="match status" value="1"/>
</dbReference>
<dbReference type="InterPro" id="IPR023260">
    <property type="entry name" value="Cys/Ser-rich_nuc_prot"/>
</dbReference>
<dbReference type="PANTHER" id="PTHR13580">
    <property type="entry name" value="TGF-BETA INDUCED APOPTOSIS PROTEIN"/>
    <property type="match status" value="1"/>
</dbReference>
<name>A0A2G9UFM9_TELCI</name>
<dbReference type="GO" id="GO:0006915">
    <property type="term" value="P:apoptotic process"/>
    <property type="evidence" value="ECO:0007669"/>
    <property type="project" value="UniProtKB-KW"/>
</dbReference>
<keyword evidence="11" id="KW-1185">Reference proteome</keyword>
<gene>
    <name evidence="10" type="ORF">TELCIR_09141</name>
</gene>
<keyword evidence="8" id="KW-0539">Nucleus</keyword>
<organism evidence="10 11">
    <name type="scientific">Teladorsagia circumcincta</name>
    <name type="common">Brown stomach worm</name>
    <name type="synonym">Ostertagia circumcincta</name>
    <dbReference type="NCBI Taxonomy" id="45464"/>
    <lineage>
        <taxon>Eukaryota</taxon>
        <taxon>Metazoa</taxon>
        <taxon>Ecdysozoa</taxon>
        <taxon>Nematoda</taxon>
        <taxon>Chromadorea</taxon>
        <taxon>Rhabditida</taxon>
        <taxon>Rhabditina</taxon>
        <taxon>Rhabditomorpha</taxon>
        <taxon>Strongyloidea</taxon>
        <taxon>Trichostrongylidae</taxon>
        <taxon>Teladorsagia</taxon>
    </lineage>
</organism>
<dbReference type="GO" id="GO:0000981">
    <property type="term" value="F:DNA-binding transcription factor activity, RNA polymerase II-specific"/>
    <property type="evidence" value="ECO:0007669"/>
    <property type="project" value="TreeGrafter"/>
</dbReference>
<evidence type="ECO:0000313" key="11">
    <source>
        <dbReference type="Proteomes" id="UP000230423"/>
    </source>
</evidence>
<dbReference type="EMBL" id="KZ346799">
    <property type="protein sequence ID" value="PIO69047.1"/>
    <property type="molecule type" value="Genomic_DNA"/>
</dbReference>
<comment type="similarity">
    <text evidence="2">Belongs to the AXUD1 family.</text>
</comment>
<comment type="subcellular location">
    <subcellularLocation>
        <location evidence="1">Nucleus</location>
    </subcellularLocation>
</comment>